<dbReference type="Pfam" id="PF00126">
    <property type="entry name" value="HTH_1"/>
    <property type="match status" value="1"/>
</dbReference>
<keyword evidence="2" id="KW-0805">Transcription regulation</keyword>
<evidence type="ECO:0000256" key="1">
    <source>
        <dbReference type="ARBA" id="ARBA00009437"/>
    </source>
</evidence>
<dbReference type="Gene3D" id="1.10.10.10">
    <property type="entry name" value="Winged helix-like DNA-binding domain superfamily/Winged helix DNA-binding domain"/>
    <property type="match status" value="1"/>
</dbReference>
<dbReference type="OrthoDB" id="113093at2"/>
<accession>A0A4V2PUI7</accession>
<dbReference type="PANTHER" id="PTHR30346">
    <property type="entry name" value="TRANSCRIPTIONAL DUAL REGULATOR HCAR-RELATED"/>
    <property type="match status" value="1"/>
</dbReference>
<keyword evidence="3 6" id="KW-0238">DNA-binding</keyword>
<evidence type="ECO:0000256" key="3">
    <source>
        <dbReference type="ARBA" id="ARBA00023125"/>
    </source>
</evidence>
<comment type="similarity">
    <text evidence="1">Belongs to the LysR transcriptional regulatory family.</text>
</comment>
<dbReference type="PRINTS" id="PR00039">
    <property type="entry name" value="HTHLYSR"/>
</dbReference>
<dbReference type="Proteomes" id="UP000295210">
    <property type="component" value="Unassembled WGS sequence"/>
</dbReference>
<gene>
    <name evidence="6" type="ORF">C7378_3107</name>
</gene>
<dbReference type="SUPFAM" id="SSF46785">
    <property type="entry name" value="Winged helix' DNA-binding domain"/>
    <property type="match status" value="1"/>
</dbReference>
<dbReference type="InterPro" id="IPR005119">
    <property type="entry name" value="LysR_subst-bd"/>
</dbReference>
<dbReference type="GO" id="GO:0003700">
    <property type="term" value="F:DNA-binding transcription factor activity"/>
    <property type="evidence" value="ECO:0007669"/>
    <property type="project" value="InterPro"/>
</dbReference>
<evidence type="ECO:0000256" key="4">
    <source>
        <dbReference type="ARBA" id="ARBA00023163"/>
    </source>
</evidence>
<dbReference type="EMBL" id="SMGK01000006">
    <property type="protein sequence ID" value="TCK70721.1"/>
    <property type="molecule type" value="Genomic_DNA"/>
</dbReference>
<dbReference type="PANTHER" id="PTHR30346:SF28">
    <property type="entry name" value="HTH-TYPE TRANSCRIPTIONAL REGULATOR CYNR"/>
    <property type="match status" value="1"/>
</dbReference>
<evidence type="ECO:0000313" key="7">
    <source>
        <dbReference type="Proteomes" id="UP000295210"/>
    </source>
</evidence>
<dbReference type="SUPFAM" id="SSF53850">
    <property type="entry name" value="Periplasmic binding protein-like II"/>
    <property type="match status" value="1"/>
</dbReference>
<keyword evidence="7" id="KW-1185">Reference proteome</keyword>
<comment type="caution">
    <text evidence="6">The sequence shown here is derived from an EMBL/GenBank/DDBJ whole genome shotgun (WGS) entry which is preliminary data.</text>
</comment>
<dbReference type="InterPro" id="IPR000847">
    <property type="entry name" value="LysR_HTH_N"/>
</dbReference>
<keyword evidence="4" id="KW-0804">Transcription</keyword>
<evidence type="ECO:0000256" key="2">
    <source>
        <dbReference type="ARBA" id="ARBA00023015"/>
    </source>
</evidence>
<dbReference type="Pfam" id="PF03466">
    <property type="entry name" value="LysR_substrate"/>
    <property type="match status" value="1"/>
</dbReference>
<name>A0A4V2PUI7_9BACT</name>
<evidence type="ECO:0000313" key="6">
    <source>
        <dbReference type="EMBL" id="TCK70721.1"/>
    </source>
</evidence>
<proteinExistence type="inferred from homology"/>
<dbReference type="InterPro" id="IPR036390">
    <property type="entry name" value="WH_DNA-bd_sf"/>
</dbReference>
<feature type="domain" description="HTH lysR-type" evidence="5">
    <location>
        <begin position="5"/>
        <end position="62"/>
    </location>
</feature>
<dbReference type="RefSeq" id="WP_131998704.1">
    <property type="nucleotide sequence ID" value="NZ_SMGK01000006.1"/>
</dbReference>
<dbReference type="GO" id="GO:0003677">
    <property type="term" value="F:DNA binding"/>
    <property type="evidence" value="ECO:0007669"/>
    <property type="project" value="UniProtKB-KW"/>
</dbReference>
<dbReference type="PROSITE" id="PS50931">
    <property type="entry name" value="HTH_LYSR"/>
    <property type="match status" value="1"/>
</dbReference>
<dbReference type="InterPro" id="IPR036388">
    <property type="entry name" value="WH-like_DNA-bd_sf"/>
</dbReference>
<dbReference type="GO" id="GO:0032993">
    <property type="term" value="C:protein-DNA complex"/>
    <property type="evidence" value="ECO:0007669"/>
    <property type="project" value="TreeGrafter"/>
</dbReference>
<dbReference type="AlphaFoldDB" id="A0A4V2PUI7"/>
<dbReference type="FunFam" id="1.10.10.10:FF:000001">
    <property type="entry name" value="LysR family transcriptional regulator"/>
    <property type="match status" value="1"/>
</dbReference>
<reference evidence="6 7" key="1">
    <citation type="submission" date="2019-03" db="EMBL/GenBank/DDBJ databases">
        <title>Genomic Encyclopedia of Type Strains, Phase IV (KMG-IV): sequencing the most valuable type-strain genomes for metagenomic binning, comparative biology and taxonomic classification.</title>
        <authorList>
            <person name="Goeker M."/>
        </authorList>
    </citation>
    <scope>NUCLEOTIDE SEQUENCE [LARGE SCALE GENOMIC DNA]</scope>
    <source>
        <strain evidence="6 7">DSM 103428</strain>
    </source>
</reference>
<dbReference type="Gene3D" id="3.40.190.10">
    <property type="entry name" value="Periplasmic binding protein-like II"/>
    <property type="match status" value="2"/>
</dbReference>
<evidence type="ECO:0000259" key="5">
    <source>
        <dbReference type="PROSITE" id="PS50931"/>
    </source>
</evidence>
<sequence length="317" mass="35435">MSVLIEFRHLKYILAVAETGNFTRAAERLFLAQPSLSAQIKDLEDTLGFPIFLRDRTGVYCTPAGEMIVSYAESALAEQTETVKAARAIYRGEIPILRLGFSCFVQPELLQSFRDAYARLFPDCQMQLSSGNHSHILHRLEEKSLDGALLPMPITGDDWVFEQIACSPLVVCMRTDDPLAEEIEIQPAELTERLTIFRDPEMHPAAHARLMNMLSEVKILPKVSSLAATPADIQFMVQAGCGLALMDQRTVLYPGLTGRPIAGIRWTVDTAFVHHNNAEHLALPILVRYLRKLGNGKPLKRPARRKHVKGLQLELLA</sequence>
<organism evidence="6 7">
    <name type="scientific">Acidipila rosea</name>
    <dbReference type="NCBI Taxonomy" id="768535"/>
    <lineage>
        <taxon>Bacteria</taxon>
        <taxon>Pseudomonadati</taxon>
        <taxon>Acidobacteriota</taxon>
        <taxon>Terriglobia</taxon>
        <taxon>Terriglobales</taxon>
        <taxon>Acidobacteriaceae</taxon>
        <taxon>Acidipila</taxon>
    </lineage>
</organism>
<protein>
    <submittedName>
        <fullName evidence="6">DNA-binding transcriptional LysR family regulator</fullName>
    </submittedName>
</protein>